<dbReference type="NCBIfam" id="TIGR03170">
    <property type="entry name" value="flgA_cterm"/>
    <property type="match status" value="1"/>
</dbReference>
<keyword evidence="3" id="KW-1185">Reference proteome</keyword>
<dbReference type="Proteomes" id="UP000007161">
    <property type="component" value="Chromosome"/>
</dbReference>
<organism evidence="2 3">
    <name type="scientific">Marinitoga piezophila (strain DSM 14283 / JCM 11233 / KA3)</name>
    <dbReference type="NCBI Taxonomy" id="443254"/>
    <lineage>
        <taxon>Bacteria</taxon>
        <taxon>Thermotogati</taxon>
        <taxon>Thermotogota</taxon>
        <taxon>Thermotogae</taxon>
        <taxon>Petrotogales</taxon>
        <taxon>Petrotogaceae</taxon>
        <taxon>Marinitoga</taxon>
    </lineage>
</organism>
<proteinExistence type="predicted"/>
<dbReference type="GO" id="GO:0044780">
    <property type="term" value="P:bacterial-type flagellum assembly"/>
    <property type="evidence" value="ECO:0007669"/>
    <property type="project" value="InterPro"/>
</dbReference>
<reference evidence="2 3" key="1">
    <citation type="journal article" date="2012" name="J. Bacteriol.">
        <title>Complete Genome Sequence of the Thermophilic, Piezophilic, Heterotrophic Bacterium Marinitoga piezophila KA3.</title>
        <authorList>
            <person name="Lucas S."/>
            <person name="Han J."/>
            <person name="Lapidus A."/>
            <person name="Cheng J.F."/>
            <person name="Goodwin L.A."/>
            <person name="Pitluck S."/>
            <person name="Peters L."/>
            <person name="Mikhailova N."/>
            <person name="Teshima H."/>
            <person name="Detter J.C."/>
            <person name="Han C."/>
            <person name="Tapia R."/>
            <person name="Land M."/>
            <person name="Hauser L."/>
            <person name="Kyrpides N.C."/>
            <person name="Ivanova N."/>
            <person name="Pagani I."/>
            <person name="Vannier P."/>
            <person name="Oger P."/>
            <person name="Bartlett D.H."/>
            <person name="Noll K.M."/>
            <person name="Woyke T."/>
            <person name="Jebbar M."/>
        </authorList>
    </citation>
    <scope>NUCLEOTIDE SEQUENCE [LARGE SCALE GENOMIC DNA]</scope>
    <source>
        <strain evidence="3">DSM 14283 / JCM 11233 / KA3</strain>
    </source>
</reference>
<gene>
    <name evidence="2" type="ordered locus">Marpi_0990</name>
</gene>
<dbReference type="AlphaFoldDB" id="H2J7R1"/>
<dbReference type="InterPro" id="IPR039246">
    <property type="entry name" value="Flagellar_FlgA"/>
</dbReference>
<dbReference type="HOGENOM" id="CLU_899316_0_0_0"/>
<dbReference type="RefSeq" id="WP_014296474.1">
    <property type="nucleotide sequence ID" value="NC_016751.1"/>
</dbReference>
<sequence length="313" mass="35959">MKHLKFLSIVFLIYLSTFIFANNQITLPASIISIDNIFSLKDIFPEIKNDRTLAFFTGETITYDASKLKNMIESLTNYENITFESTIITIFYMPTKTKNNSNLNKNDTKYILEDYFKNIFLEDSKTATINSFEISKFYTDTKVSTVLDINYRRTMNNVFGNFLILDDFNNKKYISFKANVSNYKNVFIAKNNIDYKTPLNDSLLATKTVDIYSLNFSPLIVEKKDLIKFQANRKIRKNEIIYENSVKKIPDVKAGQIIPVEVYAYGVKILSWMRVLNDAIIGEIVSGRNEKTGVLITGKLYKGPKVIIDIGGN</sequence>
<protein>
    <submittedName>
        <fullName evidence="2">Flagella basal body P-ring formation protein FlgA</fullName>
    </submittedName>
</protein>
<evidence type="ECO:0000313" key="3">
    <source>
        <dbReference type="Proteomes" id="UP000007161"/>
    </source>
</evidence>
<dbReference type="Pfam" id="PF13144">
    <property type="entry name" value="ChapFlgA"/>
    <property type="match status" value="1"/>
</dbReference>
<feature type="domain" description="Flagella basal body P-ring formation protein FlgA SAF" evidence="1">
    <location>
        <begin position="185"/>
        <end position="306"/>
    </location>
</feature>
<evidence type="ECO:0000313" key="2">
    <source>
        <dbReference type="EMBL" id="AEX85402.1"/>
    </source>
</evidence>
<dbReference type="EMBL" id="CP003257">
    <property type="protein sequence ID" value="AEX85402.1"/>
    <property type="molecule type" value="Genomic_DNA"/>
</dbReference>
<accession>H2J7R1</accession>
<keyword evidence="2" id="KW-0282">Flagellum</keyword>
<dbReference type="PANTHER" id="PTHR36307:SF1">
    <property type="entry name" value="FLAGELLA BASAL BODY P-RING FORMATION PROTEIN FLGA"/>
    <property type="match status" value="1"/>
</dbReference>
<keyword evidence="2" id="KW-0969">Cilium</keyword>
<dbReference type="Gene3D" id="2.30.30.760">
    <property type="match status" value="1"/>
</dbReference>
<dbReference type="InterPro" id="IPR017585">
    <property type="entry name" value="SAF_FlgA"/>
</dbReference>
<dbReference type="KEGG" id="mpz:Marpi_0990"/>
<dbReference type="STRING" id="443254.Marpi_0990"/>
<dbReference type="PANTHER" id="PTHR36307">
    <property type="entry name" value="FLAGELLA BASAL BODY P-RING FORMATION PROTEIN FLGA"/>
    <property type="match status" value="1"/>
</dbReference>
<name>H2J7R1_MARPK</name>
<evidence type="ECO:0000259" key="1">
    <source>
        <dbReference type="Pfam" id="PF13144"/>
    </source>
</evidence>
<dbReference type="OrthoDB" id="45586at2"/>
<keyword evidence="2" id="KW-0966">Cell projection</keyword>
<reference evidence="3" key="2">
    <citation type="submission" date="2012-01" db="EMBL/GenBank/DDBJ databases">
        <title>Complete sequence of chromosome of Marinitoga piezophila KA3.</title>
        <authorList>
            <person name="Lucas S."/>
            <person name="Han J."/>
            <person name="Lapidus A."/>
            <person name="Cheng J.-F."/>
            <person name="Goodwin L."/>
            <person name="Pitluck S."/>
            <person name="Peters L."/>
            <person name="Mikhailova N."/>
            <person name="Teshima H."/>
            <person name="Detter J.C."/>
            <person name="Han C."/>
            <person name="Tapia R."/>
            <person name="Land M."/>
            <person name="Hauser L."/>
            <person name="Kyrpides N."/>
            <person name="Ivanova N."/>
            <person name="Pagani I."/>
            <person name="Jebbar M."/>
            <person name="Vannier P."/>
            <person name="Oger P."/>
            <person name="Cario A."/>
            <person name="Bartlett D."/>
            <person name="Noll K.M."/>
            <person name="Woyke T."/>
        </authorList>
    </citation>
    <scope>NUCLEOTIDE SEQUENCE [LARGE SCALE GENOMIC DNA]</scope>
    <source>
        <strain evidence="3">DSM 14283 / JCM 11233 / KA3</strain>
    </source>
</reference>
<dbReference type="eggNOG" id="COG1261">
    <property type="taxonomic scope" value="Bacteria"/>
</dbReference>